<reference evidence="3 4" key="1">
    <citation type="submission" date="2018-10" db="EMBL/GenBank/DDBJ databases">
        <title>Pan-genome distribution and transcriptional activeness of fungal secondary metabolism genes in Aspergillus section Fumigati.</title>
        <authorList>
            <person name="Takahashi H."/>
            <person name="Umemura M."/>
            <person name="Ninomiya A."/>
            <person name="Kusuya Y."/>
            <person name="Urayama S."/>
            <person name="Shimizu M."/>
            <person name="Watanabe A."/>
            <person name="Kamei K."/>
            <person name="Yaguchi T."/>
            <person name="Hagiwara D."/>
        </authorList>
    </citation>
    <scope>NUCLEOTIDE SEQUENCE [LARGE SCALE GENOMIC DNA]</scope>
    <source>
        <strain evidence="3 4">IFM 55266</strain>
    </source>
</reference>
<feature type="compositionally biased region" description="Low complexity" evidence="1">
    <location>
        <begin position="266"/>
        <end position="278"/>
    </location>
</feature>
<dbReference type="RefSeq" id="XP_043156991.1">
    <property type="nucleotide sequence ID" value="XM_043301056.1"/>
</dbReference>
<feature type="signal peptide" evidence="2">
    <location>
        <begin position="1"/>
        <end position="20"/>
    </location>
</feature>
<sequence>MNILSLLLVWSSVLLANVLANNLAAPYELLHYYYVYKLEWDTGIEKTIAPGCAKRDQMCYFDEFAKYLMDDDWRAAYRPDAADHTRDPGTAAVTRLSSNMPHSARYKLNLLLPHINADARSFPLVFQAVLSAANKALARDNVSKEDLEQAVAMAQEVKAARTPAVFELQQASLRNRIGDAAYQFVEVTASGFKWPETLAAIDTAVEDRELTAAEGAAAKEKIRLFSLTYEHDILAGEVSDHNHLNIVRSLATSITSLTRGIEDKFPSSGASSPAWPSSDCEDEFSYSSTSSSSGSE</sequence>
<feature type="compositionally biased region" description="Low complexity" evidence="1">
    <location>
        <begin position="285"/>
        <end position="296"/>
    </location>
</feature>
<organism evidence="3 4">
    <name type="scientific">Aspergillus pseudoviridinutans</name>
    <dbReference type="NCBI Taxonomy" id="1517512"/>
    <lineage>
        <taxon>Eukaryota</taxon>
        <taxon>Fungi</taxon>
        <taxon>Dikarya</taxon>
        <taxon>Ascomycota</taxon>
        <taxon>Pezizomycotina</taxon>
        <taxon>Eurotiomycetes</taxon>
        <taxon>Eurotiomycetidae</taxon>
        <taxon>Eurotiales</taxon>
        <taxon>Aspergillaceae</taxon>
        <taxon>Aspergillus</taxon>
        <taxon>Aspergillus subgen. Fumigati</taxon>
    </lineage>
</organism>
<gene>
    <name evidence="3" type="ORF">Asppvi_005130</name>
</gene>
<dbReference type="Proteomes" id="UP001043456">
    <property type="component" value="Unassembled WGS sequence"/>
</dbReference>
<dbReference type="GeneID" id="67003742"/>
<keyword evidence="2" id="KW-0732">Signal</keyword>
<dbReference type="EMBL" id="BHVY01000003">
    <property type="protein sequence ID" value="GIJ86244.1"/>
    <property type="molecule type" value="Genomic_DNA"/>
</dbReference>
<accession>A0A9P3ESJ3</accession>
<protein>
    <submittedName>
        <fullName evidence="3">Uncharacterized protein</fullName>
    </submittedName>
</protein>
<name>A0A9P3ESJ3_9EURO</name>
<evidence type="ECO:0000256" key="1">
    <source>
        <dbReference type="SAM" id="MobiDB-lite"/>
    </source>
</evidence>
<evidence type="ECO:0000313" key="4">
    <source>
        <dbReference type="Proteomes" id="UP001043456"/>
    </source>
</evidence>
<feature type="chain" id="PRO_5040383664" evidence="2">
    <location>
        <begin position="21"/>
        <end position="296"/>
    </location>
</feature>
<proteinExistence type="predicted"/>
<feature type="region of interest" description="Disordered" evidence="1">
    <location>
        <begin position="262"/>
        <end position="296"/>
    </location>
</feature>
<evidence type="ECO:0000256" key="2">
    <source>
        <dbReference type="SAM" id="SignalP"/>
    </source>
</evidence>
<dbReference type="OrthoDB" id="4509548at2759"/>
<keyword evidence="4" id="KW-1185">Reference proteome</keyword>
<comment type="caution">
    <text evidence="3">The sequence shown here is derived from an EMBL/GenBank/DDBJ whole genome shotgun (WGS) entry which is preliminary data.</text>
</comment>
<dbReference type="AlphaFoldDB" id="A0A9P3ESJ3"/>
<evidence type="ECO:0000313" key="3">
    <source>
        <dbReference type="EMBL" id="GIJ86244.1"/>
    </source>
</evidence>